<evidence type="ECO:0000313" key="4">
    <source>
        <dbReference type="Proteomes" id="UP000199251"/>
    </source>
</evidence>
<accession>A0A0E4CPN1</accession>
<dbReference type="InterPro" id="IPR052336">
    <property type="entry name" value="MlaD_Phospholipid_Transporter"/>
</dbReference>
<proteinExistence type="predicted"/>
<dbReference type="InterPro" id="IPR024516">
    <property type="entry name" value="Mce_C"/>
</dbReference>
<dbReference type="PANTHER" id="PTHR33371:SF15">
    <property type="entry name" value="LIPOPROTEIN LPRN"/>
    <property type="match status" value="1"/>
</dbReference>
<organism evidence="3 4">
    <name type="scientific">Mycobacterium lentiflavum</name>
    <dbReference type="NCBI Taxonomy" id="141349"/>
    <lineage>
        <taxon>Bacteria</taxon>
        <taxon>Bacillati</taxon>
        <taxon>Actinomycetota</taxon>
        <taxon>Actinomycetes</taxon>
        <taxon>Mycobacteriales</taxon>
        <taxon>Mycobacteriaceae</taxon>
        <taxon>Mycobacterium</taxon>
        <taxon>Mycobacterium simiae complex</taxon>
    </lineage>
</organism>
<dbReference type="PANTHER" id="PTHR33371">
    <property type="entry name" value="INTERMEMBRANE PHOSPHOLIPID TRANSPORT SYSTEM BINDING PROTEIN MLAD-RELATED"/>
    <property type="match status" value="1"/>
</dbReference>
<dbReference type="InterPro" id="IPR003399">
    <property type="entry name" value="Mce/MlaD"/>
</dbReference>
<dbReference type="Proteomes" id="UP000199251">
    <property type="component" value="Unassembled WGS sequence"/>
</dbReference>
<dbReference type="GO" id="GO:0005576">
    <property type="term" value="C:extracellular region"/>
    <property type="evidence" value="ECO:0007669"/>
    <property type="project" value="TreeGrafter"/>
</dbReference>
<dbReference type="EMBL" id="CTEE01000001">
    <property type="protein sequence ID" value="CQD18169.1"/>
    <property type="molecule type" value="Genomic_DNA"/>
</dbReference>
<dbReference type="Pfam" id="PF11887">
    <property type="entry name" value="Mce4_CUP1"/>
    <property type="match status" value="1"/>
</dbReference>
<dbReference type="InterPro" id="IPR005693">
    <property type="entry name" value="Mce"/>
</dbReference>
<dbReference type="RefSeq" id="WP_420845368.1">
    <property type="nucleotide sequence ID" value="NZ_CTEE01000001.1"/>
</dbReference>
<gene>
    <name evidence="3" type="ORF">BN1232_04136</name>
</gene>
<feature type="domain" description="Mammalian cell entry C-terminal" evidence="2">
    <location>
        <begin position="132"/>
        <end position="291"/>
    </location>
</feature>
<dbReference type="NCBIfam" id="TIGR00996">
    <property type="entry name" value="Mtu_fam_mce"/>
    <property type="match status" value="1"/>
</dbReference>
<protein>
    <submittedName>
        <fullName evidence="3">Fis family transcriptional regulator</fullName>
    </submittedName>
</protein>
<evidence type="ECO:0000313" key="3">
    <source>
        <dbReference type="EMBL" id="CQD18169.1"/>
    </source>
</evidence>
<name>A0A0E4CPN1_MYCLN</name>
<dbReference type="AlphaFoldDB" id="A0A0E4CPN1"/>
<dbReference type="PROSITE" id="PS51257">
    <property type="entry name" value="PROKAR_LIPOPROTEIN"/>
    <property type="match status" value="1"/>
</dbReference>
<dbReference type="Pfam" id="PF02470">
    <property type="entry name" value="MlaD"/>
    <property type="match status" value="1"/>
</dbReference>
<evidence type="ECO:0000259" key="2">
    <source>
        <dbReference type="Pfam" id="PF11887"/>
    </source>
</evidence>
<sequence>MSPGHWRRYGVPLLIAATIATTSGCAALHGFRGANSLPLPGRAGSGTGSYTIEAQMPDVQNLKENSRVEVNNVVVGNVAKIERQGWHALVTMTINPDVKLPANSTATIGQTSLLGTLHVELAPPPGGAPEGRLHDGSVIPLASASGYPTTEQSLGALSLVLNGGGLGQLQDITRALSTAFSGREQDLRSLIGQLDKFTAYLDDQKNDIIHALDSFNNLVGQLAEHKPAIDKALKTIPDALAILNNERDKLSEALDQFGSASNPGSDFLEQSKDNLVKELGDLGPVLKSLANSGVALTRSLDYLTVPLFSKPPVAKWIRGDYGNLTAVIDLTLSRIDSSMFTGTRWEGNLTELELQWGRTLGVMPSPYTARNPLVAPYQFNQGP</sequence>
<reference evidence="3 4" key="1">
    <citation type="submission" date="2015-03" db="EMBL/GenBank/DDBJ databases">
        <authorList>
            <person name="Urmite Genomes"/>
        </authorList>
    </citation>
    <scope>NUCLEOTIDE SEQUENCE [LARGE SCALE GENOMIC DNA]</scope>
    <source>
        <strain evidence="3 4">CSUR P1491</strain>
    </source>
</reference>
<feature type="domain" description="Mce/MlaD" evidence="1">
    <location>
        <begin position="49"/>
        <end position="124"/>
    </location>
</feature>
<evidence type="ECO:0000259" key="1">
    <source>
        <dbReference type="Pfam" id="PF02470"/>
    </source>
</evidence>
<dbReference type="STRING" id="141349.BN1232_04136"/>